<proteinExistence type="predicted"/>
<feature type="compositionally biased region" description="Polar residues" evidence="1">
    <location>
        <begin position="50"/>
        <end position="63"/>
    </location>
</feature>
<comment type="caution">
    <text evidence="2">The sequence shown here is derived from an EMBL/GenBank/DDBJ whole genome shotgun (WGS) entry which is preliminary data.</text>
</comment>
<organism evidence="2">
    <name type="scientific">Actinoplanes campanulatus</name>
    <dbReference type="NCBI Taxonomy" id="113559"/>
    <lineage>
        <taxon>Bacteria</taxon>
        <taxon>Bacillati</taxon>
        <taxon>Actinomycetota</taxon>
        <taxon>Actinomycetes</taxon>
        <taxon>Micromonosporales</taxon>
        <taxon>Micromonosporaceae</taxon>
        <taxon>Actinoplanes</taxon>
    </lineage>
</organism>
<name>A0ABQ3WXZ6_9ACTN</name>
<accession>A0ABQ3WXZ6</accession>
<sequence>MNGPGSDQVRRSVRAVYGLIEWDGAYQPTVIGCCADAVLRDISPLVAPSAATSSADSIRSRTPMSPPRSWLAGSTPCTPTPPCRT</sequence>
<evidence type="ECO:0000313" key="2">
    <source>
        <dbReference type="EMBL" id="GID51166.1"/>
    </source>
</evidence>
<reference evidence="2" key="1">
    <citation type="submission" date="2021-01" db="EMBL/GenBank/DDBJ databases">
        <title>Whole genome shotgun sequence of Actinoplanes capillaceus NBRC 16408.</title>
        <authorList>
            <person name="Komaki H."/>
            <person name="Tamura T."/>
        </authorList>
    </citation>
    <scope>NUCLEOTIDE SEQUENCE [LARGE SCALE GENOMIC DNA]</scope>
    <source>
        <strain evidence="2">NBRC 16408</strain>
    </source>
</reference>
<protein>
    <submittedName>
        <fullName evidence="2">Uncharacterized protein</fullName>
    </submittedName>
</protein>
<gene>
    <name evidence="2" type="ORF">Aca07nite_84410</name>
</gene>
<dbReference type="EMBL" id="BOMF01000172">
    <property type="protein sequence ID" value="GID51166.1"/>
    <property type="molecule type" value="Genomic_DNA"/>
</dbReference>
<feature type="region of interest" description="Disordered" evidence="1">
    <location>
        <begin position="48"/>
        <end position="85"/>
    </location>
</feature>
<evidence type="ECO:0000256" key="1">
    <source>
        <dbReference type="SAM" id="MobiDB-lite"/>
    </source>
</evidence>